<dbReference type="SMART" id="SM00567">
    <property type="entry name" value="EZ_HEAT"/>
    <property type="match status" value="3"/>
</dbReference>
<keyword evidence="4" id="KW-0472">Membrane</keyword>
<dbReference type="Proteomes" id="UP001239782">
    <property type="component" value="Chromosome"/>
</dbReference>
<dbReference type="EMBL" id="CP133548">
    <property type="protein sequence ID" value="WMS86664.1"/>
    <property type="molecule type" value="Genomic_DNA"/>
</dbReference>
<accession>A0AA51X6B0</accession>
<evidence type="ECO:0000313" key="7">
    <source>
        <dbReference type="Proteomes" id="UP001239782"/>
    </source>
</evidence>
<dbReference type="Gene3D" id="2.40.100.10">
    <property type="entry name" value="Cyclophilin-like"/>
    <property type="match status" value="1"/>
</dbReference>
<dbReference type="PANTHER" id="PTHR45625">
    <property type="entry name" value="PEPTIDYL-PROLYL CIS-TRANS ISOMERASE-RELATED"/>
    <property type="match status" value="1"/>
</dbReference>
<keyword evidence="7" id="KW-1185">Reference proteome</keyword>
<dbReference type="InterPro" id="IPR011989">
    <property type="entry name" value="ARM-like"/>
</dbReference>
<evidence type="ECO:0000256" key="3">
    <source>
        <dbReference type="ARBA" id="ARBA00023235"/>
    </source>
</evidence>
<dbReference type="CDD" id="cd00317">
    <property type="entry name" value="cyclophilin"/>
    <property type="match status" value="1"/>
</dbReference>
<sequence>MYYRSESVEPKGLLLVWDYLALLTHRTCLGLFLLVLMVGLTGCQSTQSTAFELDLEAQEMRWEIVKASDQGVLDSPVWQQALQSSYPEIRRQALQGLARLARPEAAQLAYPFLSHPDARTRQLAAFALGSSASKQATTWLIQAYNQESDTVNSNAVESNSVVKEEIALALASLGGNAAFQFLNRQVAALHNETMEGSLEHSAGAAKGLGHWLTWNQYTQPEIQGLAIKNLLVGSQLPNDQSIKFAFALSRLSMAVSGYTESDLLNAIKNSQNEIAQGLLVKAWSRFPQRENWIELLRLFPTVADPVKIEVVRALAPFSGEPEMYQTLLNAYPMLDDILKAEVVTSLLTDAPEQVMRPVIYQSLLNDNVWLSGLALQWLSSRAPKEALSAAQKISKGAPRWLKLLALDIFKQHQSELLVDQIKRLALWQDDAVRDAYTKEPKANADLPKRETPTVEQMSRAIGQRIEVETNRGTFVMQLHVETPVIAAFFIEQVNRQGYDGSVFSRVIANFVAQGGDRVGNGLGGAAFLLRDEWTLDEHTQGTIGMASAGKDKIGQQFFINLQPNLHLDRHYTVFAHITSGWDIASRLQMGDFVRTMRLLPQPTDPQPIDNKVSR</sequence>
<dbReference type="PROSITE" id="PS50072">
    <property type="entry name" value="CSA_PPIASE_2"/>
    <property type="match status" value="1"/>
</dbReference>
<dbReference type="KEGG" id="plei:Q9312_15690"/>
<keyword evidence="4" id="KW-1133">Transmembrane helix</keyword>
<dbReference type="EC" id="5.2.1.8" evidence="1"/>
<proteinExistence type="predicted"/>
<protein>
    <recommendedName>
        <fullName evidence="1">peptidylprolyl isomerase</fullName>
        <ecNumber evidence="1">5.2.1.8</ecNumber>
    </recommendedName>
</protein>
<dbReference type="InterPro" id="IPR044666">
    <property type="entry name" value="Cyclophilin_A-like"/>
</dbReference>
<dbReference type="InterPro" id="IPR004155">
    <property type="entry name" value="PBS_lyase_HEAT"/>
</dbReference>
<dbReference type="SUPFAM" id="SSF50891">
    <property type="entry name" value="Cyclophilin-like"/>
    <property type="match status" value="1"/>
</dbReference>
<dbReference type="Pfam" id="PF13646">
    <property type="entry name" value="HEAT_2"/>
    <property type="match status" value="1"/>
</dbReference>
<dbReference type="GO" id="GO:0003755">
    <property type="term" value="F:peptidyl-prolyl cis-trans isomerase activity"/>
    <property type="evidence" value="ECO:0007669"/>
    <property type="project" value="UniProtKB-KW"/>
</dbReference>
<keyword evidence="2" id="KW-0697">Rotamase</keyword>
<dbReference type="InterPro" id="IPR029000">
    <property type="entry name" value="Cyclophilin-like_dom_sf"/>
</dbReference>
<keyword evidence="3 6" id="KW-0413">Isomerase</keyword>
<dbReference type="PRINTS" id="PR00153">
    <property type="entry name" value="CSAPPISMRASE"/>
</dbReference>
<feature type="domain" description="PPIase cyclophilin-type" evidence="5">
    <location>
        <begin position="468"/>
        <end position="588"/>
    </location>
</feature>
<organism evidence="6 7">
    <name type="scientific">Pleionea litopenaei</name>
    <dbReference type="NCBI Taxonomy" id="3070815"/>
    <lineage>
        <taxon>Bacteria</taxon>
        <taxon>Pseudomonadati</taxon>
        <taxon>Pseudomonadota</taxon>
        <taxon>Gammaproteobacteria</taxon>
        <taxon>Oceanospirillales</taxon>
        <taxon>Pleioneaceae</taxon>
        <taxon>Pleionea</taxon>
    </lineage>
</organism>
<evidence type="ECO:0000313" key="6">
    <source>
        <dbReference type="EMBL" id="WMS86664.1"/>
    </source>
</evidence>
<dbReference type="InterPro" id="IPR002130">
    <property type="entry name" value="Cyclophilin-type_PPIase_dom"/>
</dbReference>
<dbReference type="RefSeq" id="WP_309201809.1">
    <property type="nucleotide sequence ID" value="NZ_CP133548.1"/>
</dbReference>
<evidence type="ECO:0000259" key="5">
    <source>
        <dbReference type="PROSITE" id="PS50072"/>
    </source>
</evidence>
<evidence type="ECO:0000256" key="2">
    <source>
        <dbReference type="ARBA" id="ARBA00023110"/>
    </source>
</evidence>
<dbReference type="SUPFAM" id="SSF48371">
    <property type="entry name" value="ARM repeat"/>
    <property type="match status" value="1"/>
</dbReference>
<keyword evidence="4" id="KW-0812">Transmembrane</keyword>
<reference evidence="6 7" key="1">
    <citation type="submission" date="2023-08" db="EMBL/GenBank/DDBJ databases">
        <title>Pleionea litopenaei sp. nov., isolated from stomach of juvenile Litopenaeus vannamei.</title>
        <authorList>
            <person name="Rho A.M."/>
            <person name="Hwang C.Y."/>
        </authorList>
    </citation>
    <scope>NUCLEOTIDE SEQUENCE [LARGE SCALE GENOMIC DNA]</scope>
    <source>
        <strain evidence="6 7">HL-JVS1</strain>
    </source>
</reference>
<dbReference type="Gene3D" id="1.25.10.10">
    <property type="entry name" value="Leucine-rich Repeat Variant"/>
    <property type="match status" value="1"/>
</dbReference>
<evidence type="ECO:0000256" key="4">
    <source>
        <dbReference type="SAM" id="Phobius"/>
    </source>
</evidence>
<dbReference type="PANTHER" id="PTHR45625:SF4">
    <property type="entry name" value="PEPTIDYLPROLYL ISOMERASE DOMAIN AND WD REPEAT-CONTAINING PROTEIN 1"/>
    <property type="match status" value="1"/>
</dbReference>
<name>A0AA51X6B0_9GAMM</name>
<dbReference type="Pfam" id="PF00160">
    <property type="entry name" value="Pro_isomerase"/>
    <property type="match status" value="1"/>
</dbReference>
<evidence type="ECO:0000256" key="1">
    <source>
        <dbReference type="ARBA" id="ARBA00013194"/>
    </source>
</evidence>
<dbReference type="InterPro" id="IPR016024">
    <property type="entry name" value="ARM-type_fold"/>
</dbReference>
<gene>
    <name evidence="6" type="ORF">Q9312_15690</name>
</gene>
<dbReference type="AlphaFoldDB" id="A0AA51X6B0"/>
<feature type="transmembrane region" description="Helical" evidence="4">
    <location>
        <begin position="12"/>
        <end position="40"/>
    </location>
</feature>